<dbReference type="Pfam" id="PF09335">
    <property type="entry name" value="VTT_dom"/>
    <property type="match status" value="1"/>
</dbReference>
<organism evidence="8 9">
    <name type="scientific">Candidatus Portnoybacteria bacterium RIFCSPLOWO2_02_FULL_39_11</name>
    <dbReference type="NCBI Taxonomy" id="1802001"/>
    <lineage>
        <taxon>Bacteria</taxon>
        <taxon>Candidatus Portnoyibacteriota</taxon>
    </lineage>
</organism>
<evidence type="ECO:0000256" key="2">
    <source>
        <dbReference type="ARBA" id="ARBA00022475"/>
    </source>
</evidence>
<dbReference type="PANTHER" id="PTHR42709:SF6">
    <property type="entry name" value="UNDECAPRENYL PHOSPHATE TRANSPORTER A"/>
    <property type="match status" value="1"/>
</dbReference>
<evidence type="ECO:0000313" key="8">
    <source>
        <dbReference type="EMBL" id="OGZ41462.1"/>
    </source>
</evidence>
<dbReference type="AlphaFoldDB" id="A0A1G2FUT0"/>
<dbReference type="Proteomes" id="UP000177126">
    <property type="component" value="Unassembled WGS sequence"/>
</dbReference>
<comment type="caution">
    <text evidence="8">The sequence shown here is derived from an EMBL/GenBank/DDBJ whole genome shotgun (WGS) entry which is preliminary data.</text>
</comment>
<proteinExistence type="predicted"/>
<keyword evidence="4 6" id="KW-1133">Transmembrane helix</keyword>
<dbReference type="InterPro" id="IPR032816">
    <property type="entry name" value="VTT_dom"/>
</dbReference>
<feature type="transmembrane region" description="Helical" evidence="6">
    <location>
        <begin position="45"/>
        <end position="66"/>
    </location>
</feature>
<feature type="transmembrane region" description="Helical" evidence="6">
    <location>
        <begin position="131"/>
        <end position="154"/>
    </location>
</feature>
<keyword evidence="2" id="KW-1003">Cell membrane</keyword>
<feature type="transmembrane region" description="Helical" evidence="6">
    <location>
        <begin position="103"/>
        <end position="124"/>
    </location>
</feature>
<evidence type="ECO:0000313" key="9">
    <source>
        <dbReference type="Proteomes" id="UP000177126"/>
    </source>
</evidence>
<keyword evidence="3 6" id="KW-0812">Transmembrane</keyword>
<keyword evidence="5 6" id="KW-0472">Membrane</keyword>
<evidence type="ECO:0000256" key="4">
    <source>
        <dbReference type="ARBA" id="ARBA00022989"/>
    </source>
</evidence>
<evidence type="ECO:0000256" key="5">
    <source>
        <dbReference type="ARBA" id="ARBA00023136"/>
    </source>
</evidence>
<feature type="transmembrane region" description="Helical" evidence="6">
    <location>
        <begin position="166"/>
        <end position="186"/>
    </location>
</feature>
<dbReference type="EMBL" id="MHNF01000012">
    <property type="protein sequence ID" value="OGZ41462.1"/>
    <property type="molecule type" value="Genomic_DNA"/>
</dbReference>
<reference evidence="8 9" key="1">
    <citation type="journal article" date="2016" name="Nat. Commun.">
        <title>Thousands of microbial genomes shed light on interconnected biogeochemical processes in an aquifer system.</title>
        <authorList>
            <person name="Anantharaman K."/>
            <person name="Brown C.T."/>
            <person name="Hug L.A."/>
            <person name="Sharon I."/>
            <person name="Castelle C.J."/>
            <person name="Probst A.J."/>
            <person name="Thomas B.C."/>
            <person name="Singh A."/>
            <person name="Wilkins M.J."/>
            <person name="Karaoz U."/>
            <person name="Brodie E.L."/>
            <person name="Williams K.H."/>
            <person name="Hubbard S.S."/>
            <person name="Banfield J.F."/>
        </authorList>
    </citation>
    <scope>NUCLEOTIDE SEQUENCE [LARGE SCALE GENOMIC DNA]</scope>
</reference>
<sequence length="193" mass="21668">MTPFQQIFLWLNAYKYLALFPLAVAEGPIITVIAGFFVSLGYLNFWLAYLVIVAGDLGGDALHYLAGRFGGRQFVDRWGRYFGINSSHVESLKKQFDEKGGKLLFIGKMSHGIGGVFLIAAGIIKMPFDKFIFSNMLASLIKSMALLFIGFYFGRALATLNTYLDRIALISIGTAIFAFLIYFFYFRKKSKIS</sequence>
<dbReference type="InterPro" id="IPR051311">
    <property type="entry name" value="DedA_domain"/>
</dbReference>
<feature type="transmembrane region" description="Helical" evidence="6">
    <location>
        <begin position="16"/>
        <end position="38"/>
    </location>
</feature>
<protein>
    <recommendedName>
        <fullName evidence="7">VTT domain-containing protein</fullName>
    </recommendedName>
</protein>
<feature type="domain" description="VTT" evidence="7">
    <location>
        <begin position="29"/>
        <end position="150"/>
    </location>
</feature>
<gene>
    <name evidence="8" type="ORF">A3B04_03195</name>
</gene>
<comment type="subcellular location">
    <subcellularLocation>
        <location evidence="1">Cell membrane</location>
        <topology evidence="1">Multi-pass membrane protein</topology>
    </subcellularLocation>
</comment>
<evidence type="ECO:0000256" key="3">
    <source>
        <dbReference type="ARBA" id="ARBA00022692"/>
    </source>
</evidence>
<name>A0A1G2FUT0_9BACT</name>
<dbReference type="GO" id="GO:0005886">
    <property type="term" value="C:plasma membrane"/>
    <property type="evidence" value="ECO:0007669"/>
    <property type="project" value="UniProtKB-SubCell"/>
</dbReference>
<evidence type="ECO:0000256" key="6">
    <source>
        <dbReference type="SAM" id="Phobius"/>
    </source>
</evidence>
<evidence type="ECO:0000256" key="1">
    <source>
        <dbReference type="ARBA" id="ARBA00004651"/>
    </source>
</evidence>
<dbReference type="PANTHER" id="PTHR42709">
    <property type="entry name" value="ALKALINE PHOSPHATASE LIKE PROTEIN"/>
    <property type="match status" value="1"/>
</dbReference>
<accession>A0A1G2FUT0</accession>
<evidence type="ECO:0000259" key="7">
    <source>
        <dbReference type="Pfam" id="PF09335"/>
    </source>
</evidence>